<organism evidence="1 2">
    <name type="scientific">Rhizobium leguminosarum</name>
    <dbReference type="NCBI Taxonomy" id="384"/>
    <lineage>
        <taxon>Bacteria</taxon>
        <taxon>Pseudomonadati</taxon>
        <taxon>Pseudomonadota</taxon>
        <taxon>Alphaproteobacteria</taxon>
        <taxon>Hyphomicrobiales</taxon>
        <taxon>Rhizobiaceae</taxon>
        <taxon>Rhizobium/Agrobacterium group</taxon>
        <taxon>Rhizobium</taxon>
    </lineage>
</organism>
<sequence>MSGEPLELRMSGEPQIEINGTKLSEGQAMALRVACTSFFQKMSEGDSPLGPDELGRRMAALYRERLREVLWLISAA</sequence>
<proteinExistence type="predicted"/>
<dbReference type="AlphaFoldDB" id="A0A4Q1UBH3"/>
<evidence type="ECO:0000313" key="1">
    <source>
        <dbReference type="EMBL" id="RXT29334.1"/>
    </source>
</evidence>
<dbReference type="Proteomes" id="UP000290767">
    <property type="component" value="Unassembled WGS sequence"/>
</dbReference>
<name>A0A4Q1UBH3_RHILE</name>
<dbReference type="RefSeq" id="WP_129418778.1">
    <property type="nucleotide sequence ID" value="NZ_MZMU01000003.1"/>
</dbReference>
<comment type="caution">
    <text evidence="1">The sequence shown here is derived from an EMBL/GenBank/DDBJ whole genome shotgun (WGS) entry which is preliminary data.</text>
</comment>
<dbReference type="EMBL" id="MZMU01000003">
    <property type="protein sequence ID" value="RXT29334.1"/>
    <property type="molecule type" value="Genomic_DNA"/>
</dbReference>
<accession>A0A4Q1UBH3</accession>
<gene>
    <name evidence="1" type="ORF">B5P46_11675</name>
</gene>
<reference evidence="1 2" key="1">
    <citation type="submission" date="2017-03" db="EMBL/GenBank/DDBJ databases">
        <authorList>
            <person name="Safronova V.I."/>
            <person name="Sazanova A.L."/>
            <person name="Chirak E.R."/>
        </authorList>
    </citation>
    <scope>NUCLEOTIDE SEQUENCE [LARGE SCALE GENOMIC DNA]</scope>
    <source>
        <strain evidence="1 2">Tri-43</strain>
    </source>
</reference>
<evidence type="ECO:0000313" key="2">
    <source>
        <dbReference type="Proteomes" id="UP000290767"/>
    </source>
</evidence>
<protein>
    <submittedName>
        <fullName evidence="1">Uncharacterized protein</fullName>
    </submittedName>
</protein>